<evidence type="ECO:0000256" key="1">
    <source>
        <dbReference type="SAM" id="MobiDB-lite"/>
    </source>
</evidence>
<reference evidence="2 3" key="1">
    <citation type="journal article" date="2024" name="IMA Fungus">
        <title>Apiospora arundinis, a panoply of carbohydrate-active enzymes and secondary metabolites.</title>
        <authorList>
            <person name="Sorensen T."/>
            <person name="Petersen C."/>
            <person name="Muurmann A.T."/>
            <person name="Christiansen J.V."/>
            <person name="Brundto M.L."/>
            <person name="Overgaard C.K."/>
            <person name="Boysen A.T."/>
            <person name="Wollenberg R.D."/>
            <person name="Larsen T.O."/>
            <person name="Sorensen J.L."/>
            <person name="Nielsen K.L."/>
            <person name="Sondergaard T.E."/>
        </authorList>
    </citation>
    <scope>NUCLEOTIDE SEQUENCE [LARGE SCALE GENOMIC DNA]</scope>
    <source>
        <strain evidence="2 3">AAU 773</strain>
    </source>
</reference>
<dbReference type="PANTHER" id="PTHR38797">
    <property type="entry name" value="NUCLEAR PORE COMPLEX PROTEIN NUP85-RELATED"/>
    <property type="match status" value="1"/>
</dbReference>
<feature type="region of interest" description="Disordered" evidence="1">
    <location>
        <begin position="185"/>
        <end position="247"/>
    </location>
</feature>
<comment type="caution">
    <text evidence="2">The sequence shown here is derived from an EMBL/GenBank/DDBJ whole genome shotgun (WGS) entry which is preliminary data.</text>
</comment>
<dbReference type="InterPro" id="IPR053204">
    <property type="entry name" value="Oxopyrrolidines_Biosynth-assoc"/>
</dbReference>
<organism evidence="2 3">
    <name type="scientific">Apiospora arundinis</name>
    <dbReference type="NCBI Taxonomy" id="335852"/>
    <lineage>
        <taxon>Eukaryota</taxon>
        <taxon>Fungi</taxon>
        <taxon>Dikarya</taxon>
        <taxon>Ascomycota</taxon>
        <taxon>Pezizomycotina</taxon>
        <taxon>Sordariomycetes</taxon>
        <taxon>Xylariomycetidae</taxon>
        <taxon>Amphisphaeriales</taxon>
        <taxon>Apiosporaceae</taxon>
        <taxon>Apiospora</taxon>
    </lineage>
</organism>
<accession>A0ABR2HQ99</accession>
<dbReference type="Proteomes" id="UP001390339">
    <property type="component" value="Unassembled WGS sequence"/>
</dbReference>
<sequence length="345" mass="38962">MSIPTIDSWAAAQKQAARPPTDEQLDALRNLFSSTTSNPEELSEIASRIAKPHIKVWEECNVEALWFVIQDAVDKLPSQNDKLAALVIALQRLPDGKGVMHGPEHQDPAFLDLPLFNNHWTEWVDMSFGDLEEKHPDRESNRQAWVNQNAFLAKIAAQAGDVKLLLDQRSRGGSLLRWALERTPWDESSPTYQPPYPPMDTEDAIIIGGDSDSDEDEDEDAKGEEGGEEDDDDEEAEEDDNDDEMMPNDKITVLDALVPAAAQWIKYCPRQMYEMAAAGGEMGGEYETNGTNFGTKMGYSLERWAYWRKRFEEISTMEELEEGTRRSAKESMERMDAISKQGSRQ</sequence>
<feature type="region of interest" description="Disordered" evidence="1">
    <location>
        <begin position="1"/>
        <end position="20"/>
    </location>
</feature>
<evidence type="ECO:0000313" key="3">
    <source>
        <dbReference type="Proteomes" id="UP001390339"/>
    </source>
</evidence>
<evidence type="ECO:0000313" key="2">
    <source>
        <dbReference type="EMBL" id="KAK8851219.1"/>
    </source>
</evidence>
<name>A0ABR2HQ99_9PEZI</name>
<dbReference type="EMBL" id="JAPCWZ010000009">
    <property type="protein sequence ID" value="KAK8851219.1"/>
    <property type="molecule type" value="Genomic_DNA"/>
</dbReference>
<keyword evidence="3" id="KW-1185">Reference proteome</keyword>
<proteinExistence type="predicted"/>
<dbReference type="Pfam" id="PF12311">
    <property type="entry name" value="DUF3632"/>
    <property type="match status" value="1"/>
</dbReference>
<dbReference type="PANTHER" id="PTHR38797:SF4">
    <property type="entry name" value="NUCLEAR PORE COMPLEX PROTEIN NUP85"/>
    <property type="match status" value="1"/>
</dbReference>
<gene>
    <name evidence="2" type="ORF">PGQ11_013698</name>
</gene>
<feature type="compositionally biased region" description="Basic and acidic residues" evidence="1">
    <location>
        <begin position="322"/>
        <end position="337"/>
    </location>
</feature>
<feature type="region of interest" description="Disordered" evidence="1">
    <location>
        <begin position="321"/>
        <end position="345"/>
    </location>
</feature>
<feature type="compositionally biased region" description="Acidic residues" evidence="1">
    <location>
        <begin position="211"/>
        <end position="246"/>
    </location>
</feature>
<protein>
    <submittedName>
        <fullName evidence="2">Uncharacterized protein</fullName>
    </submittedName>
</protein>
<dbReference type="InterPro" id="IPR022085">
    <property type="entry name" value="OpdG"/>
</dbReference>